<dbReference type="InterPro" id="IPR023195">
    <property type="entry name" value="Nict_dMeBzImd_PRibTrfase_N"/>
</dbReference>
<evidence type="ECO:0000256" key="4">
    <source>
        <dbReference type="ARBA" id="ARBA00015486"/>
    </source>
</evidence>
<evidence type="ECO:0000256" key="5">
    <source>
        <dbReference type="ARBA" id="ARBA00022573"/>
    </source>
</evidence>
<evidence type="ECO:0000256" key="3">
    <source>
        <dbReference type="ARBA" id="ARBA00011991"/>
    </source>
</evidence>
<comment type="pathway">
    <text evidence="1">Nucleoside biosynthesis; alpha-ribazole biosynthesis; alpha-ribazole from 5,6-dimethylbenzimidazole: step 1/2.</text>
</comment>
<dbReference type="GO" id="GO:0009236">
    <property type="term" value="P:cobalamin biosynthetic process"/>
    <property type="evidence" value="ECO:0007669"/>
    <property type="project" value="UniProtKB-KW"/>
</dbReference>
<comment type="catalytic activity">
    <reaction evidence="9">
        <text>5,6-dimethylbenzimidazole + nicotinate beta-D-ribonucleotide = alpha-ribazole 5'-phosphate + nicotinate + H(+)</text>
        <dbReference type="Rhea" id="RHEA:11196"/>
        <dbReference type="ChEBI" id="CHEBI:15378"/>
        <dbReference type="ChEBI" id="CHEBI:15890"/>
        <dbReference type="ChEBI" id="CHEBI:32544"/>
        <dbReference type="ChEBI" id="CHEBI:57502"/>
        <dbReference type="ChEBI" id="CHEBI:57918"/>
        <dbReference type="EC" id="2.4.2.21"/>
    </reaction>
</comment>
<comment type="similarity">
    <text evidence="2">Belongs to the CobT family.</text>
</comment>
<dbReference type="GO" id="GO:0008939">
    <property type="term" value="F:nicotinate-nucleotide-dimethylbenzimidazole phosphoribosyltransferase activity"/>
    <property type="evidence" value="ECO:0007669"/>
    <property type="project" value="UniProtKB-EC"/>
</dbReference>
<keyword evidence="7 10" id="KW-0808">Transferase</keyword>
<dbReference type="EMBL" id="UPPP01000054">
    <property type="protein sequence ID" value="VBB05289.1"/>
    <property type="molecule type" value="Genomic_DNA"/>
</dbReference>
<sequence>MDFAAYVDEWIDGMAKPPASLGLMEQHVKKIFLAWGKMQPEIKPHHLVFAADNGIVEEGVVNYPAEITYLQAKNMVAGKATISCFCLCNQIPYQVVDVGIKSEDAVGTDRKVAKGTKNFLKEAAMNEAEYNMALQAGREMVRLAVEAGHNLLSFGEMGIGNTTTSSAVLHALSGMRPEFVVGYGAGCHNKDIVNRKRLVIARGVEKHKAAMKNEADIIRCVGGFDIAALCGAMLECADLNTPFVIDGFIAAVAYVCAARLNQAVERFGIPSHLSREPGMIYALMLGNILTDEVPIRANMALGEGTGALLMVGMLKTVLYTVMHAARMSDFGATVQAVSPPVAL</sequence>
<proteinExistence type="inferred from homology"/>
<gene>
    <name evidence="10" type="ORF">LUCI_0496</name>
</gene>
<accession>A0A498R298</accession>
<dbReference type="Proteomes" id="UP000277811">
    <property type="component" value="Unassembled WGS sequence"/>
</dbReference>
<evidence type="ECO:0000256" key="9">
    <source>
        <dbReference type="ARBA" id="ARBA00047340"/>
    </source>
</evidence>
<evidence type="ECO:0000313" key="10">
    <source>
        <dbReference type="EMBL" id="VBB05289.1"/>
    </source>
</evidence>
<dbReference type="InterPro" id="IPR003200">
    <property type="entry name" value="Nict_dMeBzImd_PRibTrfase"/>
</dbReference>
<dbReference type="InterPro" id="IPR036087">
    <property type="entry name" value="Nict_dMeBzImd_PRibTrfase_sf"/>
</dbReference>
<dbReference type="Gene3D" id="1.10.1610.10">
    <property type="match status" value="1"/>
</dbReference>
<evidence type="ECO:0000313" key="11">
    <source>
        <dbReference type="Proteomes" id="UP000277811"/>
    </source>
</evidence>
<reference evidence="10 11" key="1">
    <citation type="submission" date="2018-06" db="EMBL/GenBank/DDBJ databases">
        <authorList>
            <person name="Strepis N."/>
        </authorList>
    </citation>
    <scope>NUCLEOTIDE SEQUENCE [LARGE SCALE GENOMIC DNA]</scope>
    <source>
        <strain evidence="10">LUCI</strain>
    </source>
</reference>
<evidence type="ECO:0000256" key="8">
    <source>
        <dbReference type="ARBA" id="ARBA00030686"/>
    </source>
</evidence>
<dbReference type="CDD" id="cd02439">
    <property type="entry name" value="DMB-PRT_CobT"/>
    <property type="match status" value="1"/>
</dbReference>
<keyword evidence="11" id="KW-1185">Reference proteome</keyword>
<dbReference type="PANTHER" id="PTHR43463">
    <property type="entry name" value="NICOTINATE-NUCLEOTIDE--DIMETHYLBENZIMIDAZOLE PHOSPHORIBOSYLTRANSFERASE"/>
    <property type="match status" value="1"/>
</dbReference>
<keyword evidence="5" id="KW-0169">Cobalamin biosynthesis</keyword>
<dbReference type="EC" id="2.4.2.21" evidence="3"/>
<evidence type="ECO:0000256" key="7">
    <source>
        <dbReference type="ARBA" id="ARBA00022679"/>
    </source>
</evidence>
<dbReference type="Pfam" id="PF02277">
    <property type="entry name" value="DBI_PRT"/>
    <property type="match status" value="1"/>
</dbReference>
<dbReference type="AlphaFoldDB" id="A0A498R298"/>
<organism evidence="10 11">
    <name type="scientific">Lucifera butyrica</name>
    <dbReference type="NCBI Taxonomy" id="1351585"/>
    <lineage>
        <taxon>Bacteria</taxon>
        <taxon>Bacillati</taxon>
        <taxon>Bacillota</taxon>
        <taxon>Negativicutes</taxon>
        <taxon>Veillonellales</taxon>
        <taxon>Veillonellaceae</taxon>
        <taxon>Lucifera</taxon>
    </lineage>
</organism>
<keyword evidence="6 10" id="KW-0328">Glycosyltransferase</keyword>
<dbReference type="OrthoDB" id="9781491at2"/>
<dbReference type="SUPFAM" id="SSF52733">
    <property type="entry name" value="Nicotinate mononucleotide:5,6-dimethylbenzimidazole phosphoribosyltransferase (CobT)"/>
    <property type="match status" value="1"/>
</dbReference>
<evidence type="ECO:0000256" key="2">
    <source>
        <dbReference type="ARBA" id="ARBA00007110"/>
    </source>
</evidence>
<protein>
    <recommendedName>
        <fullName evidence="4">Nicotinate-nucleotide--dimethylbenzimidazole phosphoribosyltransferase</fullName>
        <ecNumber evidence="3">2.4.2.21</ecNumber>
    </recommendedName>
    <alternativeName>
        <fullName evidence="8">N(1)-alpha-phosphoribosyltransferase</fullName>
    </alternativeName>
</protein>
<dbReference type="Gene3D" id="3.40.50.10210">
    <property type="match status" value="1"/>
</dbReference>
<dbReference type="PANTHER" id="PTHR43463:SF1">
    <property type="entry name" value="NICOTINATE-NUCLEOTIDE--DIMETHYLBENZIMIDAZOLE PHOSPHORIBOSYLTRANSFERASE"/>
    <property type="match status" value="1"/>
</dbReference>
<evidence type="ECO:0000256" key="6">
    <source>
        <dbReference type="ARBA" id="ARBA00022676"/>
    </source>
</evidence>
<evidence type="ECO:0000256" key="1">
    <source>
        <dbReference type="ARBA" id="ARBA00005049"/>
    </source>
</evidence>
<name>A0A498R298_9FIRM</name>
<dbReference type="RefSeq" id="WP_122626279.1">
    <property type="nucleotide sequence ID" value="NZ_UPPP01000054.1"/>
</dbReference>
<dbReference type="UniPathway" id="UPA00061">
    <property type="reaction ID" value="UER00516"/>
</dbReference>